<dbReference type="InterPro" id="IPR051494">
    <property type="entry name" value="BSD_domain-containing"/>
</dbReference>
<feature type="compositionally biased region" description="Basic and acidic residues" evidence="1">
    <location>
        <begin position="137"/>
        <end position="159"/>
    </location>
</feature>
<dbReference type="HOGENOM" id="CLU_035242_0_0_1"/>
<feature type="region of interest" description="Disordered" evidence="1">
    <location>
        <begin position="1"/>
        <end position="39"/>
    </location>
</feature>
<feature type="compositionally biased region" description="Low complexity" evidence="1">
    <location>
        <begin position="369"/>
        <end position="392"/>
    </location>
</feature>
<dbReference type="OMA" id="TYYEGAR"/>
<dbReference type="InterPro" id="IPR005607">
    <property type="entry name" value="BSD_dom"/>
</dbReference>
<dbReference type="SMART" id="SM00751">
    <property type="entry name" value="BSD"/>
    <property type="match status" value="1"/>
</dbReference>
<feature type="region of interest" description="Disordered" evidence="1">
    <location>
        <begin position="82"/>
        <end position="164"/>
    </location>
</feature>
<dbReference type="Gene3D" id="1.10.3970.10">
    <property type="entry name" value="BSD domain"/>
    <property type="match status" value="1"/>
</dbReference>
<dbReference type="GO" id="GO:0005737">
    <property type="term" value="C:cytoplasm"/>
    <property type="evidence" value="ECO:0007669"/>
    <property type="project" value="TreeGrafter"/>
</dbReference>
<feature type="region of interest" description="Disordered" evidence="1">
    <location>
        <begin position="334"/>
        <end position="451"/>
    </location>
</feature>
<sequence>MDVAYDHIQEEALTPAERQKVRDAASSSATTADNAEQPAQTLNTEFQQAFQAVSASPWGAKLGGWFSQAKKQSETFYQDLSKEAAGASEQATKSFSSLREQVAQRTRGMSDLQIRRGDVDGPIPGQEDIPGVTLADQKAEQTEAGAAKDGEPMKGEGKTPESLPADIVKEAASLVTMFRSTAAQKLKDLQKAEDAADEALVRYGTNLRNFLRDAVTISAPDEEDGTKSSSEVLFSTEDAGTGKKVFHTTRLDAQLHAIHANAASFAEEPQGVEWESWRAGFNVDSKTESIATDLNKYEELRRAMEKLVPEKVGYRDFWMRYYYLRKAVETEEARRKEVLKGATADTEEEVRWDDDDDEDEETDKASTPNAGAGANKLAAASTTTLHATNTTTSRDDSGLLNPTDARRSEDGNKSVADSDASYDLVSGATSRAPGSPKDQKKNGEESDDDWE</sequence>
<name>N1QL49_SPHMS</name>
<dbReference type="GeneID" id="27905776"/>
<dbReference type="PANTHER" id="PTHR16019:SF5">
    <property type="entry name" value="BSD DOMAIN-CONTAINING PROTEIN 1"/>
    <property type="match status" value="1"/>
</dbReference>
<dbReference type="AlphaFoldDB" id="N1QL49"/>
<gene>
    <name evidence="3" type="ORF">SEPMUDRAFT_36425</name>
</gene>
<evidence type="ECO:0000259" key="2">
    <source>
        <dbReference type="PROSITE" id="PS50858"/>
    </source>
</evidence>
<dbReference type="PROSITE" id="PS50858">
    <property type="entry name" value="BSD"/>
    <property type="match status" value="1"/>
</dbReference>
<reference evidence="3 4" key="1">
    <citation type="journal article" date="2012" name="PLoS Pathog.">
        <title>Diverse lifestyles and strategies of plant pathogenesis encoded in the genomes of eighteen Dothideomycetes fungi.</title>
        <authorList>
            <person name="Ohm R.A."/>
            <person name="Feau N."/>
            <person name="Henrissat B."/>
            <person name="Schoch C.L."/>
            <person name="Horwitz B.A."/>
            <person name="Barry K.W."/>
            <person name="Condon B.J."/>
            <person name="Copeland A.C."/>
            <person name="Dhillon B."/>
            <person name="Glaser F."/>
            <person name="Hesse C.N."/>
            <person name="Kosti I."/>
            <person name="LaButti K."/>
            <person name="Lindquist E.A."/>
            <person name="Lucas S."/>
            <person name="Salamov A.A."/>
            <person name="Bradshaw R.E."/>
            <person name="Ciuffetti L."/>
            <person name="Hamelin R.C."/>
            <person name="Kema G.H.J."/>
            <person name="Lawrence C."/>
            <person name="Scott J.A."/>
            <person name="Spatafora J.W."/>
            <person name="Turgeon B.G."/>
            <person name="de Wit P.J.G.M."/>
            <person name="Zhong S."/>
            <person name="Goodwin S.B."/>
            <person name="Grigoriev I.V."/>
        </authorList>
    </citation>
    <scope>NUCLEOTIDE SEQUENCE [LARGE SCALE GENOMIC DNA]</scope>
    <source>
        <strain evidence="3 4">SO2202</strain>
    </source>
</reference>
<dbReference type="OrthoDB" id="73788at2759"/>
<evidence type="ECO:0000313" key="4">
    <source>
        <dbReference type="Proteomes" id="UP000016931"/>
    </source>
</evidence>
<feature type="compositionally biased region" description="Polar residues" evidence="1">
    <location>
        <begin position="89"/>
        <end position="99"/>
    </location>
</feature>
<dbReference type="eggNOG" id="KOG2690">
    <property type="taxonomic scope" value="Eukaryota"/>
</dbReference>
<dbReference type="SUPFAM" id="SSF140383">
    <property type="entry name" value="BSD domain-like"/>
    <property type="match status" value="1"/>
</dbReference>
<dbReference type="Pfam" id="PF03909">
    <property type="entry name" value="BSD"/>
    <property type="match status" value="1"/>
</dbReference>
<dbReference type="PANTHER" id="PTHR16019">
    <property type="entry name" value="SYNAPSE-ASSOCIATED PROTEIN"/>
    <property type="match status" value="1"/>
</dbReference>
<dbReference type="EMBL" id="KB456260">
    <property type="protein sequence ID" value="EMF16343.1"/>
    <property type="molecule type" value="Genomic_DNA"/>
</dbReference>
<feature type="compositionally biased region" description="Basic and acidic residues" evidence="1">
    <location>
        <begin position="1"/>
        <end position="10"/>
    </location>
</feature>
<dbReference type="STRING" id="692275.N1QL49"/>
<feature type="compositionally biased region" description="Acidic residues" evidence="1">
    <location>
        <begin position="345"/>
        <end position="362"/>
    </location>
</feature>
<evidence type="ECO:0000313" key="3">
    <source>
        <dbReference type="EMBL" id="EMF16343.1"/>
    </source>
</evidence>
<keyword evidence="4" id="KW-1185">Reference proteome</keyword>
<accession>N1QL49</accession>
<feature type="domain" description="BSD" evidence="2">
    <location>
        <begin position="277"/>
        <end position="329"/>
    </location>
</feature>
<organism evidence="3 4">
    <name type="scientific">Sphaerulina musiva (strain SO2202)</name>
    <name type="common">Poplar stem canker fungus</name>
    <name type="synonym">Septoria musiva</name>
    <dbReference type="NCBI Taxonomy" id="692275"/>
    <lineage>
        <taxon>Eukaryota</taxon>
        <taxon>Fungi</taxon>
        <taxon>Dikarya</taxon>
        <taxon>Ascomycota</taxon>
        <taxon>Pezizomycotina</taxon>
        <taxon>Dothideomycetes</taxon>
        <taxon>Dothideomycetidae</taxon>
        <taxon>Mycosphaerellales</taxon>
        <taxon>Mycosphaerellaceae</taxon>
        <taxon>Sphaerulina</taxon>
    </lineage>
</organism>
<dbReference type="Proteomes" id="UP000016931">
    <property type="component" value="Unassembled WGS sequence"/>
</dbReference>
<protein>
    <recommendedName>
        <fullName evidence="2">BSD domain-containing protein</fullName>
    </recommendedName>
</protein>
<dbReference type="RefSeq" id="XP_016764464.1">
    <property type="nucleotide sequence ID" value="XM_016908639.1"/>
</dbReference>
<proteinExistence type="predicted"/>
<dbReference type="InterPro" id="IPR035925">
    <property type="entry name" value="BSD_dom_sf"/>
</dbReference>
<evidence type="ECO:0000256" key="1">
    <source>
        <dbReference type="SAM" id="MobiDB-lite"/>
    </source>
</evidence>